<feature type="compositionally biased region" description="Polar residues" evidence="1">
    <location>
        <begin position="368"/>
        <end position="380"/>
    </location>
</feature>
<feature type="region of interest" description="Disordered" evidence="1">
    <location>
        <begin position="205"/>
        <end position="264"/>
    </location>
</feature>
<gene>
    <name evidence="2" type="ORF">SLS59_004629</name>
</gene>
<sequence length="772" mass="83808">MSMNWQLGSALQPFDLEAFHNHFVQNDPGFTDIFGKDSNDLQGHLYFASEAPTMQHGPYPPTTLDELNLSGWSSSDNSASLQDPVTQDPIHVVDLEVLRRDAGVSNVQNAWNASELQTGGISGVGASLSTLPDFGGIAAGHLHLSAVGNSQQPLQYSGPPVNANDSFQFSEVPTTSFDFNNAILNVDGAVRVGFEGAQQLHAEENTQLQDITSIDTPPQKEPQPSKSKTKKPRATTKPSKSRAKKAPDTQQAAGIDQSAASGQATAIDDTAASDETADVVIVPVPEPDANYAFAVTDMNDVYLDPKPQLSFGKHEPHLVPKVAAAQKSIKSHKSNAGTTPPKITMTKLCASIQDRNARIMSQPGPRPQKSQATPTIQWRSPSNDASIPITAFAYGTCLHLLTNAICNRKGCFESENAEFRNRYFDKSTYFPEAAVASLAERILDAMIDVHENGFPHETLDPHYDERYRKTQGFNFRDRFNLVTRILKHSKNTCNELFKNFRVYDVIGGAYDLETRIYSNSLNNKRKANKERERKAEEATKGVAKENKQQGNAGENEQHGTFVKGQQRGTKRSLETGDADNESTAKDNQTSRPNKRVKPTDNVRPPENNPSESDSATEQTSLATTIESSGGPAVVKKVLRRSKNVSVTPSNTFTKRSDDKPTEPRGKKRAVANTDEDKEPAAPPAKKSKTTSPAKAPKKGKAKAKPAPADDAADDDTESAHEEKAPTRRKGADKSASTSNTTRKLPRLEKPVAGNLSATTAAAASEEESALPE</sequence>
<dbReference type="EMBL" id="JAKIXB020000013">
    <property type="protein sequence ID" value="KAL1602973.1"/>
    <property type="molecule type" value="Genomic_DNA"/>
</dbReference>
<reference evidence="2 3" key="1">
    <citation type="submission" date="2024-02" db="EMBL/GenBank/DDBJ databases">
        <title>De novo assembly and annotation of 12 fungi associated with fruit tree decline syndrome in Ontario, Canada.</title>
        <authorList>
            <person name="Sulman M."/>
            <person name="Ellouze W."/>
            <person name="Ilyukhin E."/>
        </authorList>
    </citation>
    <scope>NUCLEOTIDE SEQUENCE [LARGE SCALE GENOMIC DNA]</scope>
    <source>
        <strain evidence="2 3">M97-236</strain>
    </source>
</reference>
<feature type="compositionally biased region" description="Polar residues" evidence="1">
    <location>
        <begin position="205"/>
        <end position="215"/>
    </location>
</feature>
<accession>A0ABR3RFB4</accession>
<feature type="region of interest" description="Disordered" evidence="1">
    <location>
        <begin position="524"/>
        <end position="772"/>
    </location>
</feature>
<evidence type="ECO:0000256" key="1">
    <source>
        <dbReference type="SAM" id="MobiDB-lite"/>
    </source>
</evidence>
<evidence type="ECO:0000313" key="2">
    <source>
        <dbReference type="EMBL" id="KAL1602973.1"/>
    </source>
</evidence>
<feature type="compositionally biased region" description="Polar residues" evidence="1">
    <location>
        <begin position="248"/>
        <end position="264"/>
    </location>
</feature>
<name>A0ABR3RFB4_9PLEO</name>
<comment type="caution">
    <text evidence="2">The sequence shown here is derived from an EMBL/GenBank/DDBJ whole genome shotgun (WGS) entry which is preliminary data.</text>
</comment>
<protein>
    <submittedName>
        <fullName evidence="2">Uncharacterized protein</fullName>
    </submittedName>
</protein>
<evidence type="ECO:0000313" key="3">
    <source>
        <dbReference type="Proteomes" id="UP001521222"/>
    </source>
</evidence>
<proteinExistence type="predicted"/>
<feature type="compositionally biased region" description="Basic residues" evidence="1">
    <location>
        <begin position="227"/>
        <end position="244"/>
    </location>
</feature>
<feature type="compositionally biased region" description="Basic and acidic residues" evidence="1">
    <location>
        <begin position="529"/>
        <end position="547"/>
    </location>
</feature>
<feature type="compositionally biased region" description="Basic and acidic residues" evidence="1">
    <location>
        <begin position="654"/>
        <end position="664"/>
    </location>
</feature>
<feature type="compositionally biased region" description="Basic and acidic residues" evidence="1">
    <location>
        <begin position="717"/>
        <end position="732"/>
    </location>
</feature>
<feature type="compositionally biased region" description="Polar residues" evidence="1">
    <location>
        <begin position="643"/>
        <end position="653"/>
    </location>
</feature>
<organism evidence="2 3">
    <name type="scientific">Nothophoma quercina</name>
    <dbReference type="NCBI Taxonomy" id="749835"/>
    <lineage>
        <taxon>Eukaryota</taxon>
        <taxon>Fungi</taxon>
        <taxon>Dikarya</taxon>
        <taxon>Ascomycota</taxon>
        <taxon>Pezizomycotina</taxon>
        <taxon>Dothideomycetes</taxon>
        <taxon>Pleosporomycetidae</taxon>
        <taxon>Pleosporales</taxon>
        <taxon>Pleosporineae</taxon>
        <taxon>Didymellaceae</taxon>
        <taxon>Nothophoma</taxon>
    </lineage>
</organism>
<feature type="region of interest" description="Disordered" evidence="1">
    <location>
        <begin position="359"/>
        <end position="380"/>
    </location>
</feature>
<feature type="compositionally biased region" description="Polar residues" evidence="1">
    <location>
        <begin position="608"/>
        <end position="627"/>
    </location>
</feature>
<dbReference type="Proteomes" id="UP001521222">
    <property type="component" value="Unassembled WGS sequence"/>
</dbReference>
<keyword evidence="3" id="KW-1185">Reference proteome</keyword>